<dbReference type="SMART" id="SM00257">
    <property type="entry name" value="LysM"/>
    <property type="match status" value="4"/>
</dbReference>
<comment type="similarity">
    <text evidence="4">Belongs to the secreted LysM effector family.</text>
</comment>
<feature type="domain" description="LysM" evidence="7">
    <location>
        <begin position="40"/>
        <end position="87"/>
    </location>
</feature>
<dbReference type="PANTHER" id="PTHR34997:SF2">
    <property type="entry name" value="LYSM DOMAIN-CONTAINING PROTEIN-RELATED"/>
    <property type="match status" value="1"/>
</dbReference>
<evidence type="ECO:0000256" key="1">
    <source>
        <dbReference type="ARBA" id="ARBA00022669"/>
    </source>
</evidence>
<keyword evidence="9" id="KW-1185">Reference proteome</keyword>
<evidence type="ECO:0000256" key="5">
    <source>
        <dbReference type="SAM" id="MobiDB-lite"/>
    </source>
</evidence>
<dbReference type="InterPro" id="IPR036779">
    <property type="entry name" value="LysM_dom_sf"/>
</dbReference>
<dbReference type="AlphaFoldDB" id="A0AAJ0BSK0"/>
<feature type="compositionally biased region" description="Low complexity" evidence="5">
    <location>
        <begin position="95"/>
        <end position="110"/>
    </location>
</feature>
<evidence type="ECO:0000313" key="8">
    <source>
        <dbReference type="EMBL" id="KAK1762618.1"/>
    </source>
</evidence>
<keyword evidence="1" id="KW-0147">Chitin-binding</keyword>
<dbReference type="GeneID" id="85312381"/>
<reference evidence="8" key="1">
    <citation type="submission" date="2023-06" db="EMBL/GenBank/DDBJ databases">
        <title>Genome-scale phylogeny and comparative genomics of the fungal order Sordariales.</title>
        <authorList>
            <consortium name="Lawrence Berkeley National Laboratory"/>
            <person name="Hensen N."/>
            <person name="Bonometti L."/>
            <person name="Westerberg I."/>
            <person name="Brannstrom I.O."/>
            <person name="Guillou S."/>
            <person name="Cros-Aarteil S."/>
            <person name="Calhoun S."/>
            <person name="Haridas S."/>
            <person name="Kuo A."/>
            <person name="Mondo S."/>
            <person name="Pangilinan J."/>
            <person name="Riley R."/>
            <person name="Labutti K."/>
            <person name="Andreopoulos B."/>
            <person name="Lipzen A."/>
            <person name="Chen C."/>
            <person name="Yanf M."/>
            <person name="Daum C."/>
            <person name="Ng V."/>
            <person name="Clum A."/>
            <person name="Steindorff A."/>
            <person name="Ohm R."/>
            <person name="Martin F."/>
            <person name="Silar P."/>
            <person name="Natvig D."/>
            <person name="Lalanne C."/>
            <person name="Gautier V."/>
            <person name="Ament-Velasquez S.L."/>
            <person name="Kruys A."/>
            <person name="Hutchinson M.I."/>
            <person name="Powell A.J."/>
            <person name="Barry K."/>
            <person name="Miller A.N."/>
            <person name="Grigoriev I.V."/>
            <person name="Debuchy R."/>
            <person name="Gladieux P."/>
            <person name="Thoren M.H."/>
            <person name="Johannesson H."/>
        </authorList>
    </citation>
    <scope>NUCLEOTIDE SEQUENCE</scope>
    <source>
        <strain evidence="8">8032-3</strain>
    </source>
</reference>
<proteinExistence type="inferred from homology"/>
<evidence type="ECO:0000259" key="7">
    <source>
        <dbReference type="PROSITE" id="PS51782"/>
    </source>
</evidence>
<feature type="domain" description="LysM" evidence="7">
    <location>
        <begin position="295"/>
        <end position="341"/>
    </location>
</feature>
<feature type="domain" description="LysM" evidence="7">
    <location>
        <begin position="130"/>
        <end position="176"/>
    </location>
</feature>
<evidence type="ECO:0000256" key="6">
    <source>
        <dbReference type="SAM" id="SignalP"/>
    </source>
</evidence>
<name>A0AAJ0BSK0_9PEZI</name>
<accession>A0AAJ0BSK0</accession>
<feature type="signal peptide" evidence="6">
    <location>
        <begin position="1"/>
        <end position="22"/>
    </location>
</feature>
<feature type="compositionally biased region" description="Polar residues" evidence="5">
    <location>
        <begin position="111"/>
        <end position="121"/>
    </location>
</feature>
<keyword evidence="3" id="KW-0843">Virulence</keyword>
<keyword evidence="2 6" id="KW-0732">Signal</keyword>
<dbReference type="PANTHER" id="PTHR34997">
    <property type="entry name" value="AM15"/>
    <property type="match status" value="1"/>
</dbReference>
<feature type="chain" id="PRO_5042591556" description="LysM domain-containing protein" evidence="6">
    <location>
        <begin position="23"/>
        <end position="431"/>
    </location>
</feature>
<dbReference type="CDD" id="cd00118">
    <property type="entry name" value="LysM"/>
    <property type="match status" value="5"/>
</dbReference>
<feature type="region of interest" description="Disordered" evidence="5">
    <location>
        <begin position="90"/>
        <end position="121"/>
    </location>
</feature>
<feature type="domain" description="LysM" evidence="7">
    <location>
        <begin position="213"/>
        <end position="259"/>
    </location>
</feature>
<evidence type="ECO:0000256" key="2">
    <source>
        <dbReference type="ARBA" id="ARBA00022729"/>
    </source>
</evidence>
<feature type="domain" description="LysM" evidence="7">
    <location>
        <begin position="381"/>
        <end position="427"/>
    </location>
</feature>
<dbReference type="EMBL" id="MU839035">
    <property type="protein sequence ID" value="KAK1762618.1"/>
    <property type="molecule type" value="Genomic_DNA"/>
</dbReference>
<dbReference type="SUPFAM" id="SSF54106">
    <property type="entry name" value="LysM domain"/>
    <property type="match status" value="4"/>
</dbReference>
<dbReference type="Proteomes" id="UP001244011">
    <property type="component" value="Unassembled WGS sequence"/>
</dbReference>
<evidence type="ECO:0000256" key="3">
    <source>
        <dbReference type="ARBA" id="ARBA00023026"/>
    </source>
</evidence>
<evidence type="ECO:0000256" key="4">
    <source>
        <dbReference type="ARBA" id="ARBA00044955"/>
    </source>
</evidence>
<protein>
    <recommendedName>
        <fullName evidence="7">LysM domain-containing protein</fullName>
    </recommendedName>
</protein>
<evidence type="ECO:0000313" key="9">
    <source>
        <dbReference type="Proteomes" id="UP001244011"/>
    </source>
</evidence>
<dbReference type="GO" id="GO:0008061">
    <property type="term" value="F:chitin binding"/>
    <property type="evidence" value="ECO:0007669"/>
    <property type="project" value="UniProtKB-KW"/>
</dbReference>
<comment type="caution">
    <text evidence="8">The sequence shown here is derived from an EMBL/GenBank/DDBJ whole genome shotgun (WGS) entry which is preliminary data.</text>
</comment>
<organism evidence="8 9">
    <name type="scientific">Phialemonium atrogriseum</name>
    <dbReference type="NCBI Taxonomy" id="1093897"/>
    <lineage>
        <taxon>Eukaryota</taxon>
        <taxon>Fungi</taxon>
        <taxon>Dikarya</taxon>
        <taxon>Ascomycota</taxon>
        <taxon>Pezizomycotina</taxon>
        <taxon>Sordariomycetes</taxon>
        <taxon>Sordariomycetidae</taxon>
        <taxon>Cephalothecales</taxon>
        <taxon>Cephalothecaceae</taxon>
        <taxon>Phialemonium</taxon>
    </lineage>
</organism>
<dbReference type="PROSITE" id="PS51782">
    <property type="entry name" value="LYSM"/>
    <property type="match status" value="5"/>
</dbReference>
<dbReference type="RefSeq" id="XP_060278831.1">
    <property type="nucleotide sequence ID" value="XM_060429194.1"/>
</dbReference>
<dbReference type="InterPro" id="IPR018392">
    <property type="entry name" value="LysM"/>
</dbReference>
<dbReference type="Pfam" id="PF01476">
    <property type="entry name" value="LysM"/>
    <property type="match status" value="4"/>
</dbReference>
<gene>
    <name evidence="8" type="ORF">QBC33DRAFT_551590</name>
</gene>
<sequence length="431" mass="44734">MKITPQIAALVGLSLYASPGAAYLTDPPTTAASDTVSDCSWWTVAASSDTCSAIAADWGISVNDFEVVYNPSVGSACKLTEGQSYCVERNSGVPTETTTTTTTSASPTSTGNGITTPTPTQPGLTDKCNKFYLVKTGEGCADIASKNGISLEDFYAWNTGVGANCETLWANTNYCVGIIGGTTTPPTTTPTTTGNGITTPTPTQPGLISSCNKFYLVKSGEGCADIASKNGISLDDFYAWNTGVGKNCEALWANTNYCVGIIGGTTTTPAKPTTTGNGIATPTPTQPGLTSNCNKFYLVKTGEGCADIASKNGISLADFYKWNTGVGSNCETLWANTNYCVGIIGGTTTTTTKTTTTTTKTGNGIATPTPTQPGMTPNCDKFYFVNPGDGCADIAKKNNISLDNFYKWNTGAGTDCSTMWASAYVCVHAFA</sequence>
<dbReference type="InterPro" id="IPR052210">
    <property type="entry name" value="LysM1-like"/>
</dbReference>
<dbReference type="Gene3D" id="3.10.350.10">
    <property type="entry name" value="LysM domain"/>
    <property type="match status" value="5"/>
</dbReference>